<evidence type="ECO:0000256" key="3">
    <source>
        <dbReference type="ARBA" id="ARBA00007057"/>
    </source>
</evidence>
<dbReference type="GO" id="GO:0007283">
    <property type="term" value="P:spermatogenesis"/>
    <property type="evidence" value="ECO:0007669"/>
    <property type="project" value="TreeGrafter"/>
</dbReference>
<comment type="subcellular location">
    <subcellularLocation>
        <location evidence="2">Cytoplasm</location>
    </subcellularLocation>
    <subcellularLocation>
        <location evidence="1">Nucleus</location>
    </subcellularLocation>
</comment>
<gene>
    <name evidence="13" type="ORF">HF086_005643</name>
</gene>
<name>A0A922MY54_SPOEX</name>
<evidence type="ECO:0000256" key="8">
    <source>
        <dbReference type="ARBA" id="ARBA00023158"/>
    </source>
</evidence>
<comment type="caution">
    <text evidence="13">The sequence shown here is derived from an EMBL/GenBank/DDBJ whole genome shotgun (WGS) entry which is preliminary data.</text>
</comment>
<keyword evidence="9 11" id="KW-0539">Nucleus</keyword>
<evidence type="ECO:0000256" key="11">
    <source>
        <dbReference type="PROSITE-ProRule" id="PRU00267"/>
    </source>
</evidence>
<dbReference type="AlphaFoldDB" id="A0A922MY54"/>
<keyword evidence="6" id="KW-0221">Differentiation</keyword>
<protein>
    <recommendedName>
        <fullName evidence="12">HMG box domain-containing protein</fullName>
    </recommendedName>
</protein>
<evidence type="ECO:0000313" key="13">
    <source>
        <dbReference type="EMBL" id="KAH9645098.1"/>
    </source>
</evidence>
<evidence type="ECO:0000256" key="10">
    <source>
        <dbReference type="ARBA" id="ARBA00023254"/>
    </source>
</evidence>
<evidence type="ECO:0000259" key="12">
    <source>
        <dbReference type="PROSITE" id="PS50118"/>
    </source>
</evidence>
<dbReference type="PANTHER" id="PTHR21358">
    <property type="entry name" value="PROTEIN MAELSTROM HOMOLOG"/>
    <property type="match status" value="1"/>
</dbReference>
<dbReference type="GO" id="GO:0005634">
    <property type="term" value="C:nucleus"/>
    <property type="evidence" value="ECO:0007669"/>
    <property type="project" value="UniProtKB-SubCell"/>
</dbReference>
<keyword evidence="7 11" id="KW-0238">DNA-binding</keyword>
<dbReference type="SUPFAM" id="SSF47095">
    <property type="entry name" value="HMG-box"/>
    <property type="match status" value="1"/>
</dbReference>
<feature type="DNA-binding region" description="HMG box" evidence="11">
    <location>
        <begin position="3"/>
        <end position="72"/>
    </location>
</feature>
<dbReference type="Gene3D" id="1.10.30.10">
    <property type="entry name" value="High mobility group box domain"/>
    <property type="match status" value="1"/>
</dbReference>
<evidence type="ECO:0000256" key="5">
    <source>
        <dbReference type="ARBA" id="ARBA00022490"/>
    </source>
</evidence>
<dbReference type="InterPro" id="IPR009071">
    <property type="entry name" value="HMG_box_dom"/>
</dbReference>
<keyword evidence="5" id="KW-0963">Cytoplasm</keyword>
<dbReference type="GO" id="GO:0034587">
    <property type="term" value="P:piRNA processing"/>
    <property type="evidence" value="ECO:0007669"/>
    <property type="project" value="TreeGrafter"/>
</dbReference>
<reference evidence="13" key="1">
    <citation type="journal article" date="2021" name="G3 (Bethesda)">
        <title>Genome and transcriptome analysis of the beet armyworm Spodoptera exigua reveals targets for pest control. .</title>
        <authorList>
            <person name="Simon S."/>
            <person name="Breeschoten T."/>
            <person name="Jansen H.J."/>
            <person name="Dirks R.P."/>
            <person name="Schranz M.E."/>
            <person name="Ros V.I.D."/>
        </authorList>
    </citation>
    <scope>NUCLEOTIDE SEQUENCE</scope>
    <source>
        <strain evidence="13">TB_SE_WUR_2020</strain>
    </source>
</reference>
<dbReference type="Pfam" id="PF13017">
    <property type="entry name" value="Maelstrom"/>
    <property type="match status" value="1"/>
</dbReference>
<dbReference type="EMBL" id="JACEFF010000057">
    <property type="protein sequence ID" value="KAH9645098.1"/>
    <property type="molecule type" value="Genomic_DNA"/>
</dbReference>
<dbReference type="GO" id="GO:0043565">
    <property type="term" value="F:sequence-specific DNA binding"/>
    <property type="evidence" value="ECO:0007669"/>
    <property type="project" value="TreeGrafter"/>
</dbReference>
<keyword evidence="10" id="KW-0469">Meiosis</keyword>
<evidence type="ECO:0000256" key="7">
    <source>
        <dbReference type="ARBA" id="ARBA00023125"/>
    </source>
</evidence>
<comment type="similarity">
    <text evidence="3">Belongs to the maelstrom family.</text>
</comment>
<evidence type="ECO:0000256" key="4">
    <source>
        <dbReference type="ARBA" id="ARBA00022473"/>
    </source>
</evidence>
<evidence type="ECO:0000256" key="6">
    <source>
        <dbReference type="ARBA" id="ARBA00022782"/>
    </source>
</evidence>
<accession>A0A922MY54</accession>
<dbReference type="GO" id="GO:0043186">
    <property type="term" value="C:P granule"/>
    <property type="evidence" value="ECO:0007669"/>
    <property type="project" value="TreeGrafter"/>
</dbReference>
<dbReference type="Pfam" id="PF09011">
    <property type="entry name" value="HMG_box_2"/>
    <property type="match status" value="1"/>
</dbReference>
<evidence type="ECO:0000313" key="14">
    <source>
        <dbReference type="Proteomes" id="UP000814243"/>
    </source>
</evidence>
<proteinExistence type="inferred from homology"/>
<feature type="domain" description="HMG box" evidence="12">
    <location>
        <begin position="3"/>
        <end position="72"/>
    </location>
</feature>
<keyword evidence="8" id="KW-0943">RNA-mediated gene silencing</keyword>
<organism evidence="13 14">
    <name type="scientific">Spodoptera exigua</name>
    <name type="common">Beet armyworm</name>
    <name type="synonym">Noctua fulgens</name>
    <dbReference type="NCBI Taxonomy" id="7107"/>
    <lineage>
        <taxon>Eukaryota</taxon>
        <taxon>Metazoa</taxon>
        <taxon>Ecdysozoa</taxon>
        <taxon>Arthropoda</taxon>
        <taxon>Hexapoda</taxon>
        <taxon>Insecta</taxon>
        <taxon>Pterygota</taxon>
        <taxon>Neoptera</taxon>
        <taxon>Endopterygota</taxon>
        <taxon>Lepidoptera</taxon>
        <taxon>Glossata</taxon>
        <taxon>Ditrysia</taxon>
        <taxon>Noctuoidea</taxon>
        <taxon>Noctuidae</taxon>
        <taxon>Amphipyrinae</taxon>
        <taxon>Spodoptera</taxon>
    </lineage>
</organism>
<dbReference type="GO" id="GO:0030154">
    <property type="term" value="P:cell differentiation"/>
    <property type="evidence" value="ECO:0007669"/>
    <property type="project" value="UniProtKB-KW"/>
</dbReference>
<dbReference type="Proteomes" id="UP000814243">
    <property type="component" value="Unassembled WGS sequence"/>
</dbReference>
<dbReference type="InterPro" id="IPR039259">
    <property type="entry name" value="Protein_maelstrom"/>
</dbReference>
<evidence type="ECO:0000256" key="2">
    <source>
        <dbReference type="ARBA" id="ARBA00004496"/>
    </source>
</evidence>
<evidence type="ECO:0000256" key="9">
    <source>
        <dbReference type="ARBA" id="ARBA00023242"/>
    </source>
</evidence>
<dbReference type="GO" id="GO:0045892">
    <property type="term" value="P:negative regulation of DNA-templated transcription"/>
    <property type="evidence" value="ECO:0007669"/>
    <property type="project" value="TreeGrafter"/>
</dbReference>
<dbReference type="PROSITE" id="PS50118">
    <property type="entry name" value="HMG_BOX_2"/>
    <property type="match status" value="1"/>
</dbReference>
<dbReference type="InterPro" id="IPR024970">
    <property type="entry name" value="Maelstrom"/>
</dbReference>
<dbReference type="InterPro" id="IPR036910">
    <property type="entry name" value="HMG_box_dom_sf"/>
</dbReference>
<keyword evidence="4" id="KW-0217">Developmental protein</keyword>
<evidence type="ECO:0000256" key="1">
    <source>
        <dbReference type="ARBA" id="ARBA00004123"/>
    </source>
</evidence>
<sequence>MPKKPPRNAYYFFMHDFKEEQRLKGINYATLADVAKAADPVWRSSPPSVRAKYEEIAKRAKDKHNVPVAKDSTKYCSALEIVHYDTTSYEGHINAILLTDILEEYFYLIDVNYYCKWDNKYLIGESTVLRFNLRDGIRDYYPELINPGQIPIGYASDVKEGCADFGLEMPDEDSPSNMMDILANIIDFLKQKDLKSLALPPLFTMPDKVLPCKNFLQQMCHKANEDEMIFRVYRLDTLFFHLINSIKANKEEGFPKESLALVQLKKDPFKYTPELACKVGYYLCIFIQRLVCKINC</sequence>
<dbReference type="GO" id="GO:0007140">
    <property type="term" value="P:male meiotic nuclear division"/>
    <property type="evidence" value="ECO:0007669"/>
    <property type="project" value="TreeGrafter"/>
</dbReference>
<dbReference type="GO" id="GO:0060964">
    <property type="term" value="P:regulation of miRNA-mediated gene silencing"/>
    <property type="evidence" value="ECO:0007669"/>
    <property type="project" value="InterPro"/>
</dbReference>
<dbReference type="PANTHER" id="PTHR21358:SF4">
    <property type="entry name" value="PROTEIN MAELSTROM HOMOLOG"/>
    <property type="match status" value="1"/>
</dbReference>